<keyword evidence="3" id="KW-1185">Reference proteome</keyword>
<reference evidence="3" key="1">
    <citation type="submission" date="2017-04" db="EMBL/GenBank/DDBJ databases">
        <authorList>
            <person name="Varghese N."/>
            <person name="Submissions S."/>
        </authorList>
    </citation>
    <scope>NUCLEOTIDE SEQUENCE [LARGE SCALE GENOMIC DNA]</scope>
    <source>
        <strain evidence="3">Ballard 720</strain>
    </source>
</reference>
<name>A0A1X7HBA2_TRICW</name>
<feature type="chain" id="PRO_5010889158" description="DUF3304 domain-containing protein" evidence="1">
    <location>
        <begin position="26"/>
        <end position="265"/>
    </location>
</feature>
<dbReference type="RefSeq" id="WP_085230864.1">
    <property type="nucleotide sequence ID" value="NZ_BSQD01000007.1"/>
</dbReference>
<protein>
    <recommendedName>
        <fullName evidence="4">DUF3304 domain-containing protein</fullName>
    </recommendedName>
</protein>
<organism evidence="2 3">
    <name type="scientific">Trinickia caryophylli</name>
    <name type="common">Paraburkholderia caryophylli</name>
    <dbReference type="NCBI Taxonomy" id="28094"/>
    <lineage>
        <taxon>Bacteria</taxon>
        <taxon>Pseudomonadati</taxon>
        <taxon>Pseudomonadota</taxon>
        <taxon>Betaproteobacteria</taxon>
        <taxon>Burkholderiales</taxon>
        <taxon>Burkholderiaceae</taxon>
        <taxon>Trinickia</taxon>
    </lineage>
</organism>
<keyword evidence="1" id="KW-0732">Signal</keyword>
<dbReference type="EMBL" id="FXAH01000030">
    <property type="protein sequence ID" value="SMF83226.1"/>
    <property type="molecule type" value="Genomic_DNA"/>
</dbReference>
<dbReference type="GeneID" id="95553142"/>
<dbReference type="AlphaFoldDB" id="A0A1X7HBA2"/>
<dbReference type="PROSITE" id="PS51257">
    <property type="entry name" value="PROKAR_LIPOPROTEIN"/>
    <property type="match status" value="1"/>
</dbReference>
<dbReference type="OrthoDB" id="8971532at2"/>
<evidence type="ECO:0000313" key="2">
    <source>
        <dbReference type="EMBL" id="SMF83226.1"/>
    </source>
</evidence>
<evidence type="ECO:0008006" key="4">
    <source>
        <dbReference type="Google" id="ProtNLM"/>
    </source>
</evidence>
<gene>
    <name evidence="2" type="ORF">SAMN06295900_1305</name>
</gene>
<accession>A0A1X7HBA2</accession>
<evidence type="ECO:0000256" key="1">
    <source>
        <dbReference type="SAM" id="SignalP"/>
    </source>
</evidence>
<dbReference type="STRING" id="28094.SAMN06295900_1305"/>
<evidence type="ECO:0000313" key="3">
    <source>
        <dbReference type="Proteomes" id="UP000192911"/>
    </source>
</evidence>
<feature type="signal peptide" evidence="1">
    <location>
        <begin position="1"/>
        <end position="25"/>
    </location>
</feature>
<sequence length="265" mass="29772">MIFVNKRIVLPVFAALVLAGCDAFSSEPVYRGISVEGMNYTPFNLTRFVIRDKYGNRASGGGDLMPGAGEGRLSCCYKLKGTDFTVDWEIYDADEAVKNIYAPIKKIHKTTQIHFPKTKISGGAGDVALVVHFYPDYHVEFDFRNDLSGSRIDYSAVDYWLQTKYGKAANPGNLNEFTVFRKTARVASQGWLKYRLTDTADLEQYVYYMLLVNPKFDEHPAVQRILQDSKGKPGAFGAAMQKLPDAVVQEIKNNHFEHMLTGATR</sequence>
<dbReference type="Proteomes" id="UP000192911">
    <property type="component" value="Unassembled WGS sequence"/>
</dbReference>
<proteinExistence type="predicted"/>